<evidence type="ECO:0000313" key="3">
    <source>
        <dbReference type="Proteomes" id="UP000245942"/>
    </source>
</evidence>
<feature type="compositionally biased region" description="Polar residues" evidence="1">
    <location>
        <begin position="463"/>
        <end position="479"/>
    </location>
</feature>
<feature type="compositionally biased region" description="Low complexity" evidence="1">
    <location>
        <begin position="390"/>
        <end position="415"/>
    </location>
</feature>
<evidence type="ECO:0000313" key="2">
    <source>
        <dbReference type="EMBL" id="PWN21779.1"/>
    </source>
</evidence>
<sequence>MTSDPTTPSAVQQHSTFKPRLLYRGPLRLADGTLLPGVAFVSTVSPFDSSPSSSQDKGDNYDAEICLALEMVRGQRVVGIDLLDQADVRGTGERGGVGDGVSGRQKVDGREVDVTIEATGRVKMYIDPREQATASFFERHFCWRDDWSKLDRIRGRHVFALSTAPTSHDFQFSDSQSQDPFVSSYSQGFGPPAVVDGKAHQLILFARLADESSTSEDGSRGLDIVVGRRLVKRRKAKQALAKQPRPDDPLPRAAALADLMLSQRGGPPPRSSSPADLPLPARSHASKWARTPSLGVSATSVGEVTGEHSQGPASAAAQLAEIVPRARSAGGNHTPGRRGEKRQKAAMGAEREGGTPAPGSPSQMLASPSKRRRADEVDLTTTSKRRMERTSSSASAAATASKSQSLRPPSLTPSSRKSRKVTPSSSAAVTPELPDSAVFSSFEEADESSASRTEGVKPIKGSGSKTGANPSSSSYSALETRNRGTIKKLVQHQLLGRGLERGDEDFERCFTAAYHGTALALRHTLSNMAVERLQAAQLVACHLGMYLPASPPILPPTVGVGVNPGESQAQTLNQGYSSRGVKVEIKDDEGSEDEAKKPLRDALSPF</sequence>
<feature type="region of interest" description="Disordered" evidence="1">
    <location>
        <begin position="262"/>
        <end position="291"/>
    </location>
</feature>
<feature type="region of interest" description="Disordered" evidence="1">
    <location>
        <begin position="326"/>
        <end position="480"/>
    </location>
</feature>
<dbReference type="AlphaFoldDB" id="A0A316U9E8"/>
<feature type="region of interest" description="Disordered" evidence="1">
    <location>
        <begin position="585"/>
        <end position="606"/>
    </location>
</feature>
<evidence type="ECO:0008006" key="4">
    <source>
        <dbReference type="Google" id="ProtNLM"/>
    </source>
</evidence>
<dbReference type="EMBL" id="KZ819324">
    <property type="protein sequence ID" value="PWN21779.1"/>
    <property type="molecule type" value="Genomic_DNA"/>
</dbReference>
<accession>A0A316U9E8</accession>
<evidence type="ECO:0000256" key="1">
    <source>
        <dbReference type="SAM" id="MobiDB-lite"/>
    </source>
</evidence>
<keyword evidence="3" id="KW-1185">Reference proteome</keyword>
<proteinExistence type="predicted"/>
<protein>
    <recommendedName>
        <fullName evidence="4">Sld7 C-terminal domain-containing protein</fullName>
    </recommendedName>
</protein>
<dbReference type="RefSeq" id="XP_025348939.1">
    <property type="nucleotide sequence ID" value="XM_025494867.1"/>
</dbReference>
<reference evidence="2 3" key="1">
    <citation type="journal article" date="2018" name="Mol. Biol. Evol.">
        <title>Broad Genomic Sampling Reveals a Smut Pathogenic Ancestry of the Fungal Clade Ustilaginomycotina.</title>
        <authorList>
            <person name="Kijpornyongpan T."/>
            <person name="Mondo S.J."/>
            <person name="Barry K."/>
            <person name="Sandor L."/>
            <person name="Lee J."/>
            <person name="Lipzen A."/>
            <person name="Pangilinan J."/>
            <person name="LaButti K."/>
            <person name="Hainaut M."/>
            <person name="Henrissat B."/>
            <person name="Grigoriev I.V."/>
            <person name="Spatafora J.W."/>
            <person name="Aime M.C."/>
        </authorList>
    </citation>
    <scope>NUCLEOTIDE SEQUENCE [LARGE SCALE GENOMIC DNA]</scope>
    <source>
        <strain evidence="2 3">MCA 4718</strain>
    </source>
</reference>
<dbReference type="OrthoDB" id="2547149at2759"/>
<name>A0A316U9E8_9BASI</name>
<dbReference type="GeneID" id="37016601"/>
<gene>
    <name evidence="2" type="ORF">BCV69DRAFT_311499</name>
</gene>
<dbReference type="Proteomes" id="UP000245942">
    <property type="component" value="Unassembled WGS sequence"/>
</dbReference>
<organism evidence="2 3">
    <name type="scientific">Pseudomicrostroma glucosiphilum</name>
    <dbReference type="NCBI Taxonomy" id="1684307"/>
    <lineage>
        <taxon>Eukaryota</taxon>
        <taxon>Fungi</taxon>
        <taxon>Dikarya</taxon>
        <taxon>Basidiomycota</taxon>
        <taxon>Ustilaginomycotina</taxon>
        <taxon>Exobasidiomycetes</taxon>
        <taxon>Microstromatales</taxon>
        <taxon>Microstromatales incertae sedis</taxon>
        <taxon>Pseudomicrostroma</taxon>
    </lineage>
</organism>